<evidence type="ECO:0000256" key="2">
    <source>
        <dbReference type="ARBA" id="ARBA00022803"/>
    </source>
</evidence>
<dbReference type="Proteomes" id="UP000482487">
    <property type="component" value="Unassembled WGS sequence"/>
</dbReference>
<dbReference type="PANTHER" id="PTHR45641:SF19">
    <property type="entry name" value="NEPHROCYSTIN-3"/>
    <property type="match status" value="1"/>
</dbReference>
<dbReference type="RefSeq" id="WP_160963598.1">
    <property type="nucleotide sequence ID" value="NZ_WVUD01000051.1"/>
</dbReference>
<dbReference type="Pfam" id="PF12770">
    <property type="entry name" value="CHAT"/>
    <property type="match status" value="1"/>
</dbReference>
<dbReference type="PANTHER" id="PTHR45641">
    <property type="entry name" value="TETRATRICOPEPTIDE REPEAT PROTEIN (AFU_ORTHOLOGUE AFUA_6G03870)"/>
    <property type="match status" value="1"/>
</dbReference>
<dbReference type="SMART" id="SM00028">
    <property type="entry name" value="TPR"/>
    <property type="match status" value="8"/>
</dbReference>
<dbReference type="InterPro" id="IPR019734">
    <property type="entry name" value="TPR_rpt"/>
</dbReference>
<keyword evidence="7" id="KW-1185">Reference proteome</keyword>
<sequence length="926" mass="101267">MRRILFYALAALLLLTALAAIYWYRTDYPKQLTNQVITLYQAGKYAEALPIARRALEIREKTLGKEHPEVAVSLNNMAELYRALDEYASAEPLYQQALSIWEKALGPQDGTLAQVLTNFAGLYTSMGEYAKAEPLFKRALSILEESLGPEDINVARGLAGLAALHYTMGAYTKAEPLYLKALAILEKSQGKNDPGVAAALNNLAMLYHAMGANDKALSAYERSFGIRVKSLGPEHPDVAQSLNNIAWLYASTDQYAKALPLYQRALAIWEKTMGPDNINVAISLHNLADVYCAMGEYDQAGPLYQRGLAIGEKSLGPQHPLMAKGLYNLARMMAANGEDSQALALMQRAEKIQAGLIDQVMGFTNESQKLDYLLMLRTDLQLYLSFVAQRLPTDKPSVLSAFEVWLRRKGAALEAQRQFQQALVLSGDAKGQAVFEQLARLRTEFTKMLYAGPGKEHPETFRAHLDALNKRQAELQAELSRLSQSYARGRKRSAANAAQTAAALPQNTALVELAKIERYDFSARNAPKKWLPAHYLAFILPAGAPDQLALLDLGEAQDVDKAVAAFKRGLGPGQYSETSRKAAHELYDRVFAPLVPQLDNIKKVFLSPDGELNLIPFEVLLDRQDRPLIEEYEFNYLGAGRDLVGMGEIQTAGGPALVVGDPDFNSAAASPQPNSNATRPFEQEPSTFQRSADLRGITFSSLPATRVEAKAVADLLGPDAHLFLGAKAVEEALHMSPAPRYVHLATHGFFLTDQQFQSVVNSRGADGDPPALASISPGPLPARHYEDPLCRSGIALAGANLALRGKGTDGIVTAEKFLSLPLTGTEIVTLSACQTGLGDISSGEGVFGLRRAIIQAGAKGMVMSLWSVPDTETQELMQAFYENLIKGMSKAQALRQAALKEREIVRDRYVSDNPFFWGAFVYLGER</sequence>
<dbReference type="InterPro" id="IPR024983">
    <property type="entry name" value="CHAT_dom"/>
</dbReference>
<feature type="repeat" description="TPR" evidence="3">
    <location>
        <begin position="239"/>
        <end position="272"/>
    </location>
</feature>
<dbReference type="Pfam" id="PF13424">
    <property type="entry name" value="TPR_12"/>
    <property type="match status" value="4"/>
</dbReference>
<feature type="domain" description="CHAT" evidence="5">
    <location>
        <begin position="581"/>
        <end position="924"/>
    </location>
</feature>
<dbReference type="SUPFAM" id="SSF48452">
    <property type="entry name" value="TPR-like"/>
    <property type="match status" value="2"/>
</dbReference>
<evidence type="ECO:0000313" key="7">
    <source>
        <dbReference type="Proteomes" id="UP000482487"/>
    </source>
</evidence>
<dbReference type="PROSITE" id="PS50005">
    <property type="entry name" value="TPR"/>
    <property type="match status" value="3"/>
</dbReference>
<dbReference type="EMBL" id="WVUD01000051">
    <property type="protein sequence ID" value="MYL85021.1"/>
    <property type="molecule type" value="Genomic_DNA"/>
</dbReference>
<comment type="caution">
    <text evidence="6">The sequence shown here is derived from an EMBL/GenBank/DDBJ whole genome shotgun (WGS) entry which is preliminary data.</text>
</comment>
<feature type="compositionally biased region" description="Low complexity" evidence="4">
    <location>
        <begin position="665"/>
        <end position="677"/>
    </location>
</feature>
<dbReference type="Gene3D" id="1.25.40.10">
    <property type="entry name" value="Tetratricopeptide repeat domain"/>
    <property type="match status" value="2"/>
</dbReference>
<evidence type="ECO:0000313" key="6">
    <source>
        <dbReference type="EMBL" id="MYL85021.1"/>
    </source>
</evidence>
<evidence type="ECO:0000259" key="5">
    <source>
        <dbReference type="Pfam" id="PF12770"/>
    </source>
</evidence>
<feature type="region of interest" description="Disordered" evidence="4">
    <location>
        <begin position="663"/>
        <end position="688"/>
    </location>
</feature>
<evidence type="ECO:0000256" key="4">
    <source>
        <dbReference type="SAM" id="MobiDB-lite"/>
    </source>
</evidence>
<dbReference type="AlphaFoldDB" id="A0A7C9IN21"/>
<dbReference type="InterPro" id="IPR011990">
    <property type="entry name" value="TPR-like_helical_dom_sf"/>
</dbReference>
<reference evidence="6 7" key="1">
    <citation type="submission" date="2020-01" db="EMBL/GenBank/DDBJ databases">
        <title>Genome sequence of Desulfovibrio aerotolerans DSM 16695(T).</title>
        <authorList>
            <person name="Karnachuk O."/>
            <person name="Avakyan M."/>
            <person name="Mardanov A."/>
            <person name="Kadnikov V."/>
            <person name="Ravin N."/>
        </authorList>
    </citation>
    <scope>NUCLEOTIDE SEQUENCE [LARGE SCALE GENOMIC DNA]</scope>
    <source>
        <strain evidence="6 7">DSM 16695</strain>
    </source>
</reference>
<dbReference type="OrthoDB" id="9149083at2"/>
<proteinExistence type="predicted"/>
<protein>
    <submittedName>
        <fullName evidence="6">CHAT domain-containing protein</fullName>
    </submittedName>
</protein>
<gene>
    <name evidence="6" type="ORF">GTA51_18070</name>
</gene>
<evidence type="ECO:0000256" key="3">
    <source>
        <dbReference type="PROSITE-ProRule" id="PRU00339"/>
    </source>
</evidence>
<feature type="repeat" description="TPR" evidence="3">
    <location>
        <begin position="113"/>
        <end position="146"/>
    </location>
</feature>
<keyword evidence="1" id="KW-0677">Repeat</keyword>
<evidence type="ECO:0000256" key="1">
    <source>
        <dbReference type="ARBA" id="ARBA00022737"/>
    </source>
</evidence>
<feature type="repeat" description="TPR" evidence="3">
    <location>
        <begin position="281"/>
        <end position="314"/>
    </location>
</feature>
<keyword evidence="2 3" id="KW-0802">TPR repeat</keyword>
<accession>A0A7C9IN21</accession>
<name>A0A7C9IN21_9BACT</name>
<organism evidence="6 7">
    <name type="scientific">Solidesulfovibrio aerotolerans</name>
    <dbReference type="NCBI Taxonomy" id="295255"/>
    <lineage>
        <taxon>Bacteria</taxon>
        <taxon>Pseudomonadati</taxon>
        <taxon>Thermodesulfobacteriota</taxon>
        <taxon>Desulfovibrionia</taxon>
        <taxon>Desulfovibrionales</taxon>
        <taxon>Desulfovibrionaceae</taxon>
        <taxon>Solidesulfovibrio</taxon>
    </lineage>
</organism>
<dbReference type="PRINTS" id="PR00381">
    <property type="entry name" value="KINESINLIGHT"/>
</dbReference>